<reference evidence="2" key="1">
    <citation type="submission" date="2016-05" db="EMBL/GenBank/DDBJ databases">
        <title>Comparative genomics of biotechnologically important yeasts.</title>
        <authorList>
            <consortium name="DOE Joint Genome Institute"/>
            <person name="Riley R."/>
            <person name="Haridas S."/>
            <person name="Wolfe K.H."/>
            <person name="Lopes M.R."/>
            <person name="Hittinger C.T."/>
            <person name="Goker M."/>
            <person name="Salamov A."/>
            <person name="Wisecaver J."/>
            <person name="Long T.M."/>
            <person name="Aerts A.L."/>
            <person name="Barry K."/>
            <person name="Choi C."/>
            <person name="Clum A."/>
            <person name="Coughlan A.Y."/>
            <person name="Deshpande S."/>
            <person name="Douglass A.P."/>
            <person name="Hanson S.J."/>
            <person name="Klenk H.-P."/>
            <person name="Labutti K."/>
            <person name="Lapidus A."/>
            <person name="Lindquist E."/>
            <person name="Lipzen A."/>
            <person name="Meier-Kolthoff J.P."/>
            <person name="Ohm R.A."/>
            <person name="Otillar R.P."/>
            <person name="Pangilinan J."/>
            <person name="Peng Y."/>
            <person name="Rokas A."/>
            <person name="Rosa C.A."/>
            <person name="Scheuner C."/>
            <person name="Sibirny A.A."/>
            <person name="Slot J.C."/>
            <person name="Stielow J.B."/>
            <person name="Sun H."/>
            <person name="Kurtzman C.P."/>
            <person name="Blackwell M."/>
            <person name="Grigoriev I.V."/>
            <person name="Jeffries T.W."/>
        </authorList>
    </citation>
    <scope>NUCLEOTIDE SEQUENCE [LARGE SCALE GENOMIC DNA]</scope>
    <source>
        <strain evidence="2">NRRL Y-1933</strain>
    </source>
</reference>
<keyword evidence="2" id="KW-1185">Reference proteome</keyword>
<evidence type="ECO:0000313" key="2">
    <source>
        <dbReference type="Proteomes" id="UP000095085"/>
    </source>
</evidence>
<accession>A0A1E4RMP8</accession>
<dbReference type="RefSeq" id="XP_020077600.1">
    <property type="nucleotide sequence ID" value="XM_020220772.1"/>
</dbReference>
<dbReference type="EMBL" id="KV454539">
    <property type="protein sequence ID" value="ODV68533.1"/>
    <property type="molecule type" value="Genomic_DNA"/>
</dbReference>
<gene>
    <name evidence="1" type="ORF">HYPBUDRAFT_151965</name>
</gene>
<proteinExistence type="predicted"/>
<organism evidence="1 2">
    <name type="scientific">Hyphopichia burtonii NRRL Y-1933</name>
    <dbReference type="NCBI Taxonomy" id="984485"/>
    <lineage>
        <taxon>Eukaryota</taxon>
        <taxon>Fungi</taxon>
        <taxon>Dikarya</taxon>
        <taxon>Ascomycota</taxon>
        <taxon>Saccharomycotina</taxon>
        <taxon>Pichiomycetes</taxon>
        <taxon>Debaryomycetaceae</taxon>
        <taxon>Hyphopichia</taxon>
    </lineage>
</organism>
<evidence type="ECO:0000313" key="1">
    <source>
        <dbReference type="EMBL" id="ODV68533.1"/>
    </source>
</evidence>
<sequence>MLYAGYGRRRQFRIWGDFTNRGKCHCKSSFVDFGPRQALQCPPKTPCNTRQIWLS</sequence>
<dbReference type="Proteomes" id="UP000095085">
    <property type="component" value="Unassembled WGS sequence"/>
</dbReference>
<dbReference type="AlphaFoldDB" id="A0A1E4RMP8"/>
<protein>
    <submittedName>
        <fullName evidence="1">Uncharacterized protein</fullName>
    </submittedName>
</protein>
<name>A0A1E4RMP8_9ASCO</name>
<dbReference type="GeneID" id="30995322"/>